<accession>A0A1F5ZXG8</accession>
<dbReference type="AlphaFoldDB" id="A0A1F5ZXG8"/>
<dbReference type="STRING" id="1798383.A3D78_01415"/>
<evidence type="ECO:0000313" key="1">
    <source>
        <dbReference type="EMBL" id="OGG16737.1"/>
    </source>
</evidence>
<dbReference type="SUPFAM" id="SSF53756">
    <property type="entry name" value="UDP-Glycosyltransferase/glycogen phosphorylase"/>
    <property type="match status" value="1"/>
</dbReference>
<dbReference type="Gene3D" id="3.40.50.2000">
    <property type="entry name" value="Glycogen Phosphorylase B"/>
    <property type="match status" value="1"/>
</dbReference>
<dbReference type="Proteomes" id="UP000176253">
    <property type="component" value="Unassembled WGS sequence"/>
</dbReference>
<protein>
    <recommendedName>
        <fullName evidence="3">Glycosyl transferase family 1 domain-containing protein</fullName>
    </recommendedName>
</protein>
<name>A0A1F5ZXG8_9BACT</name>
<organism evidence="1 2">
    <name type="scientific">Candidatus Gottesmanbacteria bacterium RIFCSPHIGHO2_02_FULL_39_14</name>
    <dbReference type="NCBI Taxonomy" id="1798383"/>
    <lineage>
        <taxon>Bacteria</taxon>
        <taxon>Candidatus Gottesmaniibacteriota</taxon>
    </lineage>
</organism>
<dbReference type="Pfam" id="PF13692">
    <property type="entry name" value="Glyco_trans_1_4"/>
    <property type="match status" value="1"/>
</dbReference>
<dbReference type="EMBL" id="MFJM01000053">
    <property type="protein sequence ID" value="OGG16737.1"/>
    <property type="molecule type" value="Genomic_DNA"/>
</dbReference>
<evidence type="ECO:0008006" key="3">
    <source>
        <dbReference type="Google" id="ProtNLM"/>
    </source>
</evidence>
<comment type="caution">
    <text evidence="1">The sequence shown here is derived from an EMBL/GenBank/DDBJ whole genome shotgun (WGS) entry which is preliminary data.</text>
</comment>
<dbReference type="CDD" id="cd03801">
    <property type="entry name" value="GT4_PimA-like"/>
    <property type="match status" value="1"/>
</dbReference>
<reference evidence="1 2" key="1">
    <citation type="journal article" date="2016" name="Nat. Commun.">
        <title>Thousands of microbial genomes shed light on interconnected biogeochemical processes in an aquifer system.</title>
        <authorList>
            <person name="Anantharaman K."/>
            <person name="Brown C.T."/>
            <person name="Hug L.A."/>
            <person name="Sharon I."/>
            <person name="Castelle C.J."/>
            <person name="Probst A.J."/>
            <person name="Thomas B.C."/>
            <person name="Singh A."/>
            <person name="Wilkins M.J."/>
            <person name="Karaoz U."/>
            <person name="Brodie E.L."/>
            <person name="Williams K.H."/>
            <person name="Hubbard S.S."/>
            <person name="Banfield J.F."/>
        </authorList>
    </citation>
    <scope>NUCLEOTIDE SEQUENCE [LARGE SCALE GENOMIC DNA]</scope>
</reference>
<proteinExistence type="predicted"/>
<sequence>MLLSKNNKIDYVSLIDDYNELVYSEKLKDYCQSYRIFFSPVINSRNKLLFIKLLLSIFHYKPFIVFKYYSKEMRQYVYEISQQKKFDLIYIDHINMAQYIPRDYLGKVIYDEHNISSIAFSVLSRNENNPLLKLIYYLESWKLRLFENLYLDRFDHIFTISKLDREKLLLENINPNKVSHLPVPFQAKNLYSYNVKNLNITFIGLLSWMPNLKGIIWFIVNVYPHIKRSIPSIRLRIVGKTGNELMKFLKRLADKNIIYEGFLMDLDKLYKKTSVVIIPIQEGGGIRIKLLDALSHGMPVVSTTLGAEGIPVTSGKDILIADDPHDFAEAVISIIKNKEIARRLSENGYQFVKKYYNEDNADKLLTKILKNL</sequence>
<gene>
    <name evidence="1" type="ORF">A3D78_01415</name>
</gene>
<evidence type="ECO:0000313" key="2">
    <source>
        <dbReference type="Proteomes" id="UP000176253"/>
    </source>
</evidence>
<dbReference type="PANTHER" id="PTHR12526">
    <property type="entry name" value="GLYCOSYLTRANSFERASE"/>
    <property type="match status" value="1"/>
</dbReference>